<dbReference type="EMBL" id="JAAVJR010001064">
    <property type="protein sequence ID" value="NJW55353.1"/>
    <property type="molecule type" value="Genomic_DNA"/>
</dbReference>
<organism evidence="1 2">
    <name type="scientific">Salinimicrobium oceani</name>
    <dbReference type="NCBI Taxonomy" id="2722702"/>
    <lineage>
        <taxon>Bacteria</taxon>
        <taxon>Pseudomonadati</taxon>
        <taxon>Bacteroidota</taxon>
        <taxon>Flavobacteriia</taxon>
        <taxon>Flavobacteriales</taxon>
        <taxon>Flavobacteriaceae</taxon>
        <taxon>Salinimicrobium</taxon>
    </lineage>
</organism>
<dbReference type="Proteomes" id="UP000703674">
    <property type="component" value="Unassembled WGS sequence"/>
</dbReference>
<feature type="non-terminal residue" evidence="1">
    <location>
        <position position="1"/>
    </location>
</feature>
<evidence type="ECO:0008006" key="3">
    <source>
        <dbReference type="Google" id="ProtNLM"/>
    </source>
</evidence>
<keyword evidence="2" id="KW-1185">Reference proteome</keyword>
<name>A0ABX1D4G5_9FLAO</name>
<protein>
    <recommendedName>
        <fullName evidence="3">SprB repeat-containing protein</fullName>
    </recommendedName>
</protein>
<sequence>DNLYYSIDGGDFILYTGEISLGVDTYQFRIRYEEDGCISAEFDVTINRPSEVEINLLTEVIQPNCETLLGAIMITNPDLNPELKFTVTHLGSGVEHFSNVLYPVGGFTGLPVGSYYVEAIS</sequence>
<proteinExistence type="predicted"/>
<gene>
    <name evidence="1" type="ORF">HC175_20785</name>
</gene>
<dbReference type="RefSeq" id="WP_168139897.1">
    <property type="nucleotide sequence ID" value="NZ_JAAVJR010001064.1"/>
</dbReference>
<reference evidence="1 2" key="1">
    <citation type="submission" date="2020-03" db="EMBL/GenBank/DDBJ databases">
        <title>Salinimicrobium sp. nov, isolated from SCS.</title>
        <authorList>
            <person name="Cao W.R."/>
        </authorList>
    </citation>
    <scope>NUCLEOTIDE SEQUENCE [LARGE SCALE GENOMIC DNA]</scope>
    <source>
        <strain evidence="2">J15B91</strain>
    </source>
</reference>
<accession>A0ABX1D4G5</accession>
<evidence type="ECO:0000313" key="1">
    <source>
        <dbReference type="EMBL" id="NJW55353.1"/>
    </source>
</evidence>
<comment type="caution">
    <text evidence="1">The sequence shown here is derived from an EMBL/GenBank/DDBJ whole genome shotgun (WGS) entry which is preliminary data.</text>
</comment>
<evidence type="ECO:0000313" key="2">
    <source>
        <dbReference type="Proteomes" id="UP000703674"/>
    </source>
</evidence>
<feature type="non-terminal residue" evidence="1">
    <location>
        <position position="121"/>
    </location>
</feature>